<dbReference type="InterPro" id="IPR003356">
    <property type="entry name" value="DNA_methylase_A-5"/>
</dbReference>
<comment type="catalytic activity">
    <reaction evidence="7">
        <text>a 2'-deoxyadenosine in DNA + S-adenosyl-L-methionine = an N(6)-methyl-2'-deoxyadenosine in DNA + S-adenosyl-L-homocysteine + H(+)</text>
        <dbReference type="Rhea" id="RHEA:15197"/>
        <dbReference type="Rhea" id="RHEA-COMP:12418"/>
        <dbReference type="Rhea" id="RHEA-COMP:12419"/>
        <dbReference type="ChEBI" id="CHEBI:15378"/>
        <dbReference type="ChEBI" id="CHEBI:57856"/>
        <dbReference type="ChEBI" id="CHEBI:59789"/>
        <dbReference type="ChEBI" id="CHEBI:90615"/>
        <dbReference type="ChEBI" id="CHEBI:90616"/>
        <dbReference type="EC" id="2.1.1.72"/>
    </reaction>
</comment>
<dbReference type="PRINTS" id="PR00507">
    <property type="entry name" value="N12N6MTFRASE"/>
</dbReference>
<evidence type="ECO:0000256" key="7">
    <source>
        <dbReference type="ARBA" id="ARBA00047942"/>
    </source>
</evidence>
<organism evidence="9 10">
    <name type="scientific">Methylobacterium crusticola</name>
    <dbReference type="NCBI Taxonomy" id="1697972"/>
    <lineage>
        <taxon>Bacteria</taxon>
        <taxon>Pseudomonadati</taxon>
        <taxon>Pseudomonadota</taxon>
        <taxon>Alphaproteobacteria</taxon>
        <taxon>Hyphomicrobiales</taxon>
        <taxon>Methylobacteriaceae</taxon>
        <taxon>Methylobacterium</taxon>
    </lineage>
</organism>
<comment type="caution">
    <text evidence="9">The sequence shown here is derived from an EMBL/GenBank/DDBJ whole genome shotgun (WGS) entry which is preliminary data.</text>
</comment>
<accession>A0ABQ4R2Z3</accession>
<evidence type="ECO:0000256" key="5">
    <source>
        <dbReference type="ARBA" id="ARBA00022691"/>
    </source>
</evidence>
<sequence length="1024" mass="114125">MNLSRRFRDLLSKTGYWLDGNPTEGLVVPGHPSSPTDIERFDPIFSPSRSSLAASALFRARGAPLVVFKDAMDRPEPTDGELDNWHAVSWNAGIAPILWVSTPSRVILYNGYSPPRAAARDRILAEFELGDLIDGTQRIERACGRLTFDSGAFWKSQHARRLDRKTRVDAVLLHHLTALEAGIFERGLPSLMAQKLIGRTIFSQYLVDRGLLPERRLRAFFGAPSLPDILRSPDAARALFKWMKVTFNGDLFPPDIEGEDEIVRSDHLTLLADFLEGHDSLTGQRSLFPFRFDVIPIELISSIYEQFAHSAAGSEALSQGLHYTPTNLVDLALDVLLRDARGHERVLDPACGSGVFLVESLRRLVWKRARVEGPSRRLVRDVLENQIYGVDINPAALQVSAFSLYLAALELDPEISPDLDAMRFEGLIGRTLQLGSFLNARVKFPNPMDVVVGNPPWTYAGRSSTERADRTAQPRRTPDWAFLWRAKEHCARDGKIGFLMKATPFFSNDSVATNARRQLLAAFRDVEIVNMAQLRTEGLFPAVTRRSHGAETRERRPTAGPALLFVGRPGTPAQDAELGLVNVPWLEHFRRNGVFELAPEMRKTLPVATIGWSATKLKAALFGNAREFDVMNALSGSPQLVRLGAWTRALGITMDQGYQLHGGGSSPASHLLGLPVVDAETFRAVRLPESLPAFAAPHAHRPRSKAVFEGPLVLCPEGSFTKALEPGRYPAAFDPRSLAFSESIVGISFKGQDPRLGRVLSLVLNSKLVSFQLAFGASNIGLKQPKVEKVDLEEIRVPDLLRLSDDNLEQLVKIERQLAGVAGPTGSLLQRLDEAVYDLCDLPQADRRVIDDSLQRSRPMLLDTRAERIQMVAGPSLEEFLQYGNEFTRIVEIALSEMNVYRLITNRIVRLGADIVALRFDLESGPQRPIGAFYAVAPELFEAPLIRELGGATLPHFHRMQFLRVYDDRSIYVVKPDQRRFWRVSDAQTDAVLVLRDARFRQASRLPAPGEIQSPERRQKKGLH</sequence>
<dbReference type="Proteomes" id="UP001055167">
    <property type="component" value="Unassembled WGS sequence"/>
</dbReference>
<gene>
    <name evidence="9" type="ORF">OPKNFCMD_3878</name>
</gene>
<evidence type="ECO:0000256" key="4">
    <source>
        <dbReference type="ARBA" id="ARBA00022679"/>
    </source>
</evidence>
<dbReference type="InterPro" id="IPR002052">
    <property type="entry name" value="DNA_methylase_N6_adenine_CS"/>
</dbReference>
<dbReference type="PANTHER" id="PTHR33841">
    <property type="entry name" value="DNA METHYLTRANSFERASE YEEA-RELATED"/>
    <property type="match status" value="1"/>
</dbReference>
<dbReference type="PANTHER" id="PTHR33841:SF5">
    <property type="entry name" value="DNA METHYLASE (MODIFICATION METHYLASE) (METHYLTRANSFERASE)-RELATED"/>
    <property type="match status" value="1"/>
</dbReference>
<evidence type="ECO:0000313" key="9">
    <source>
        <dbReference type="EMBL" id="GJD51127.1"/>
    </source>
</evidence>
<dbReference type="InterPro" id="IPR050953">
    <property type="entry name" value="N4_N6_ade-DNA_methylase"/>
</dbReference>
<dbReference type="Pfam" id="PF02384">
    <property type="entry name" value="N6_Mtase"/>
    <property type="match status" value="1"/>
</dbReference>
<evidence type="ECO:0000256" key="6">
    <source>
        <dbReference type="ARBA" id="ARBA00022747"/>
    </source>
</evidence>
<keyword evidence="3" id="KW-0489">Methyltransferase</keyword>
<dbReference type="InterPro" id="IPR029063">
    <property type="entry name" value="SAM-dependent_MTases_sf"/>
</dbReference>
<reference evidence="9" key="2">
    <citation type="submission" date="2021-08" db="EMBL/GenBank/DDBJ databases">
        <authorList>
            <person name="Tani A."/>
            <person name="Ola A."/>
            <person name="Ogura Y."/>
            <person name="Katsura K."/>
            <person name="Hayashi T."/>
        </authorList>
    </citation>
    <scope>NUCLEOTIDE SEQUENCE</scope>
    <source>
        <strain evidence="9">KCTC 52305</strain>
    </source>
</reference>
<keyword evidence="6" id="KW-0680">Restriction system</keyword>
<feature type="domain" description="DNA methylase adenine-specific" evidence="8">
    <location>
        <begin position="298"/>
        <end position="521"/>
    </location>
</feature>
<evidence type="ECO:0000259" key="8">
    <source>
        <dbReference type="Pfam" id="PF02384"/>
    </source>
</evidence>
<evidence type="ECO:0000256" key="1">
    <source>
        <dbReference type="ARBA" id="ARBA00006594"/>
    </source>
</evidence>
<keyword evidence="10" id="KW-1185">Reference proteome</keyword>
<comment type="similarity">
    <text evidence="1">Belongs to the N(4)/N(6)-methyltransferase family.</text>
</comment>
<name>A0ABQ4R2Z3_9HYPH</name>
<evidence type="ECO:0000256" key="3">
    <source>
        <dbReference type="ARBA" id="ARBA00022603"/>
    </source>
</evidence>
<evidence type="ECO:0000256" key="2">
    <source>
        <dbReference type="ARBA" id="ARBA00011900"/>
    </source>
</evidence>
<dbReference type="EMBL" id="BPQH01000012">
    <property type="protein sequence ID" value="GJD51127.1"/>
    <property type="molecule type" value="Genomic_DNA"/>
</dbReference>
<keyword evidence="5" id="KW-0949">S-adenosyl-L-methionine</keyword>
<dbReference type="PROSITE" id="PS00092">
    <property type="entry name" value="N6_MTASE"/>
    <property type="match status" value="1"/>
</dbReference>
<reference evidence="9" key="1">
    <citation type="journal article" date="2021" name="Front. Microbiol.">
        <title>Comprehensive Comparative Genomics and Phenotyping of Methylobacterium Species.</title>
        <authorList>
            <person name="Alessa O."/>
            <person name="Ogura Y."/>
            <person name="Fujitani Y."/>
            <person name="Takami H."/>
            <person name="Hayashi T."/>
            <person name="Sahin N."/>
            <person name="Tani A."/>
        </authorList>
    </citation>
    <scope>NUCLEOTIDE SEQUENCE</scope>
    <source>
        <strain evidence="9">KCTC 52305</strain>
    </source>
</reference>
<proteinExistence type="inferred from homology"/>
<dbReference type="RefSeq" id="WP_128562082.1">
    <property type="nucleotide sequence ID" value="NZ_BPQH01000012.1"/>
</dbReference>
<protein>
    <recommendedName>
        <fullName evidence="2">site-specific DNA-methyltransferase (adenine-specific)</fullName>
        <ecNumber evidence="2">2.1.1.72</ecNumber>
    </recommendedName>
</protein>
<evidence type="ECO:0000313" key="10">
    <source>
        <dbReference type="Proteomes" id="UP001055167"/>
    </source>
</evidence>
<dbReference type="Gene3D" id="3.40.50.150">
    <property type="entry name" value="Vaccinia Virus protein VP39"/>
    <property type="match status" value="1"/>
</dbReference>
<keyword evidence="4" id="KW-0808">Transferase</keyword>
<dbReference type="EC" id="2.1.1.72" evidence="2"/>
<dbReference type="SUPFAM" id="SSF53335">
    <property type="entry name" value="S-adenosyl-L-methionine-dependent methyltransferases"/>
    <property type="match status" value="1"/>
</dbReference>